<protein>
    <submittedName>
        <fullName evidence="2">DUF4260 domain-containing protein</fullName>
    </submittedName>
</protein>
<evidence type="ECO:0000256" key="1">
    <source>
        <dbReference type="SAM" id="Phobius"/>
    </source>
</evidence>
<accession>A0ABU2HQR9</accession>
<reference evidence="3" key="1">
    <citation type="submission" date="2023-07" db="EMBL/GenBank/DDBJ databases">
        <title>Paracoccus sp. MBLB3053 whole genome sequence.</title>
        <authorList>
            <person name="Hwang C.Y."/>
            <person name="Cho E.-S."/>
            <person name="Seo M.-J."/>
        </authorList>
    </citation>
    <scope>NUCLEOTIDE SEQUENCE [LARGE SCALE GENOMIC DNA]</scope>
    <source>
        <strain evidence="3">MBLB3053</strain>
    </source>
</reference>
<dbReference type="EMBL" id="JAVQLW010000001">
    <property type="protein sequence ID" value="MDS9467396.1"/>
    <property type="molecule type" value="Genomic_DNA"/>
</dbReference>
<dbReference type="Pfam" id="PF14079">
    <property type="entry name" value="DUF4260"/>
    <property type="match status" value="1"/>
</dbReference>
<gene>
    <name evidence="2" type="ORF">RGQ15_07395</name>
</gene>
<keyword evidence="1" id="KW-1133">Transmembrane helix</keyword>
<sequence length="125" mass="13029">MIPARNWQRLEGGGLALGGVMVAGFASPGWPWWAWVLALLAPDLAMLGYAVGRRAGAATYNLAHLYAMPFLLMVLGVASGSTAVISAGGLWLAHIGVDRALGYGLKLSSGFHDTHLGPIGRNSSD</sequence>
<feature type="transmembrane region" description="Helical" evidence="1">
    <location>
        <begin position="7"/>
        <end position="26"/>
    </location>
</feature>
<dbReference type="Proteomes" id="UP001269144">
    <property type="component" value="Unassembled WGS sequence"/>
</dbReference>
<keyword evidence="1" id="KW-0472">Membrane</keyword>
<organism evidence="2 3">
    <name type="scientific">Paracoccus aurantius</name>
    <dbReference type="NCBI Taxonomy" id="3073814"/>
    <lineage>
        <taxon>Bacteria</taxon>
        <taxon>Pseudomonadati</taxon>
        <taxon>Pseudomonadota</taxon>
        <taxon>Alphaproteobacteria</taxon>
        <taxon>Rhodobacterales</taxon>
        <taxon>Paracoccaceae</taxon>
        <taxon>Paracoccus</taxon>
    </lineage>
</organism>
<keyword evidence="1" id="KW-0812">Transmembrane</keyword>
<comment type="caution">
    <text evidence="2">The sequence shown here is derived from an EMBL/GenBank/DDBJ whole genome shotgun (WGS) entry which is preliminary data.</text>
</comment>
<proteinExistence type="predicted"/>
<evidence type="ECO:0000313" key="3">
    <source>
        <dbReference type="Proteomes" id="UP001269144"/>
    </source>
</evidence>
<evidence type="ECO:0000313" key="2">
    <source>
        <dbReference type="EMBL" id="MDS9467396.1"/>
    </source>
</evidence>
<dbReference type="RefSeq" id="WP_311159572.1">
    <property type="nucleotide sequence ID" value="NZ_JAVQLW010000001.1"/>
</dbReference>
<keyword evidence="3" id="KW-1185">Reference proteome</keyword>
<feature type="transmembrane region" description="Helical" evidence="1">
    <location>
        <begin position="63"/>
        <end position="93"/>
    </location>
</feature>
<dbReference type="InterPro" id="IPR025356">
    <property type="entry name" value="DUF4260"/>
</dbReference>
<name>A0ABU2HQR9_9RHOB</name>